<sequence length="199" mass="22210">MLPLALACGDKHSSFVVHVSFGVDLDPNSHSKIISEKVLPLVWWIVPLARRGVLRVPHRVVNNHKFLGPRRSPTSAASLLGLAEAGDFHEFENTVSELVKFLDSLLDAAVTDPDSEMQRMMHLKLSLRSIDIFVLLLLTRWEVVDALSFELPKAVSKFVGISSRILDLTISIIDQFIVKCVSRDMLSILCNVSLPLFQL</sequence>
<accession>A0A0B2P4G7</accession>
<name>A0A0B2P4G7_GLYSO</name>
<organism evidence="1">
    <name type="scientific">Glycine soja</name>
    <name type="common">Wild soybean</name>
    <dbReference type="NCBI Taxonomy" id="3848"/>
    <lineage>
        <taxon>Eukaryota</taxon>
        <taxon>Viridiplantae</taxon>
        <taxon>Streptophyta</taxon>
        <taxon>Embryophyta</taxon>
        <taxon>Tracheophyta</taxon>
        <taxon>Spermatophyta</taxon>
        <taxon>Magnoliopsida</taxon>
        <taxon>eudicotyledons</taxon>
        <taxon>Gunneridae</taxon>
        <taxon>Pentapetalae</taxon>
        <taxon>rosids</taxon>
        <taxon>fabids</taxon>
        <taxon>Fabales</taxon>
        <taxon>Fabaceae</taxon>
        <taxon>Papilionoideae</taxon>
        <taxon>50 kb inversion clade</taxon>
        <taxon>NPAAA clade</taxon>
        <taxon>indigoferoid/millettioid clade</taxon>
        <taxon>Phaseoleae</taxon>
        <taxon>Glycine</taxon>
        <taxon>Glycine subgen. Soja</taxon>
    </lineage>
</organism>
<proteinExistence type="predicted"/>
<dbReference type="Proteomes" id="UP000053555">
    <property type="component" value="Unassembled WGS sequence"/>
</dbReference>
<reference evidence="1" key="1">
    <citation type="submission" date="2014-07" db="EMBL/GenBank/DDBJ databases">
        <title>Identification of a novel salt tolerance gene in wild soybean by whole-genome sequencing.</title>
        <authorList>
            <person name="Lam H.-M."/>
            <person name="Qi X."/>
            <person name="Li M.-W."/>
            <person name="Liu X."/>
            <person name="Xie M."/>
            <person name="Ni M."/>
            <person name="Xu X."/>
        </authorList>
    </citation>
    <scope>NUCLEOTIDE SEQUENCE [LARGE SCALE GENOMIC DNA]</scope>
    <source>
        <tissue evidence="1">Root</tissue>
    </source>
</reference>
<protein>
    <submittedName>
        <fullName evidence="1">Aberrant root formation protein 4</fullName>
    </submittedName>
</protein>
<dbReference type="AlphaFoldDB" id="A0A0B2P4G7"/>
<evidence type="ECO:0000313" key="1">
    <source>
        <dbReference type="EMBL" id="KHN04161.1"/>
    </source>
</evidence>
<dbReference type="EMBL" id="KN669443">
    <property type="protein sequence ID" value="KHN04161.1"/>
    <property type="molecule type" value="Genomic_DNA"/>
</dbReference>
<gene>
    <name evidence="1" type="ORF">glysoja_037633</name>
</gene>